<feature type="compositionally biased region" description="Polar residues" evidence="13">
    <location>
        <begin position="880"/>
        <end position="890"/>
    </location>
</feature>
<evidence type="ECO:0000256" key="11">
    <source>
        <dbReference type="ARBA" id="ARBA00056363"/>
    </source>
</evidence>
<dbReference type="GO" id="GO:0003677">
    <property type="term" value="F:DNA binding"/>
    <property type="evidence" value="ECO:0007669"/>
    <property type="project" value="UniProtKB-KW"/>
</dbReference>
<keyword evidence="10 12" id="KW-0413">Isomerase</keyword>
<dbReference type="Pfam" id="PF01751">
    <property type="entry name" value="Toprim"/>
    <property type="match status" value="1"/>
</dbReference>
<evidence type="ECO:0000256" key="9">
    <source>
        <dbReference type="ARBA" id="ARBA00023125"/>
    </source>
</evidence>
<evidence type="ECO:0000256" key="13">
    <source>
        <dbReference type="SAM" id="MobiDB-lite"/>
    </source>
</evidence>
<dbReference type="PANTHER" id="PTHR11390">
    <property type="entry name" value="PROKARYOTIC DNA TOPOISOMERASE"/>
    <property type="match status" value="1"/>
</dbReference>
<dbReference type="InterPro" id="IPR003601">
    <property type="entry name" value="Topo_IA_2"/>
</dbReference>
<evidence type="ECO:0000259" key="15">
    <source>
        <dbReference type="PROSITE" id="PS52039"/>
    </source>
</evidence>
<keyword evidence="7" id="KW-0460">Magnesium</keyword>
<evidence type="ECO:0000256" key="2">
    <source>
        <dbReference type="ARBA" id="ARBA00001946"/>
    </source>
</evidence>
<keyword evidence="6" id="KW-0862">Zinc</keyword>
<dbReference type="InterPro" id="IPR023406">
    <property type="entry name" value="Topo_IA_AS"/>
</dbReference>
<dbReference type="AlphaFoldDB" id="A0A1B6LI45"/>
<dbReference type="GO" id="GO:0003917">
    <property type="term" value="F:DNA topoisomerase type I (single strand cut, ATP-independent) activity"/>
    <property type="evidence" value="ECO:0007669"/>
    <property type="project" value="UniProtKB-EC"/>
</dbReference>
<comment type="function">
    <text evidence="12">Introduces a single-strand break via transesterification at a target site in duplex DNA. Releases the supercoiling and torsional tension of DNA introduced during the DNA replication and transcription by transiently cleaving and rejoining one strand of the DNA duplex. The scissile phosphodiester is attacked by the catalytic tyrosine of the enzyme, resulting in the formation of a DNA-(5'-phosphotyrosyl)-enzyme intermediate and the expulsion of a 3'-OH DNA strand.</text>
</comment>
<keyword evidence="9 12" id="KW-0238">DNA-binding</keyword>
<dbReference type="GO" id="GO:0008270">
    <property type="term" value="F:zinc ion binding"/>
    <property type="evidence" value="ECO:0007669"/>
    <property type="project" value="UniProtKB-KW"/>
</dbReference>
<dbReference type="EC" id="5.6.2.1" evidence="12"/>
<feature type="domain" description="Toprim" evidence="14">
    <location>
        <begin position="51"/>
        <end position="195"/>
    </location>
</feature>
<accession>A0A1B6LI45</accession>
<evidence type="ECO:0000256" key="5">
    <source>
        <dbReference type="ARBA" id="ARBA00022771"/>
    </source>
</evidence>
<evidence type="ECO:0000256" key="6">
    <source>
        <dbReference type="ARBA" id="ARBA00022833"/>
    </source>
</evidence>
<dbReference type="InterPro" id="IPR000380">
    <property type="entry name" value="Topo_IA"/>
</dbReference>
<dbReference type="CDD" id="cd03362">
    <property type="entry name" value="TOPRIM_TopoIA_TopoIII"/>
    <property type="match status" value="1"/>
</dbReference>
<dbReference type="InterPro" id="IPR003602">
    <property type="entry name" value="Topo_IA_DNA-bd_dom"/>
</dbReference>
<dbReference type="CDD" id="cd00186">
    <property type="entry name" value="TOP1Ac"/>
    <property type="match status" value="1"/>
</dbReference>
<keyword evidence="4" id="KW-0479">Metal-binding</keyword>
<comment type="catalytic activity">
    <reaction evidence="1 12">
        <text>ATP-independent breakage of single-stranded DNA, followed by passage and rejoining.</text>
        <dbReference type="EC" id="5.6.2.1"/>
    </reaction>
</comment>
<feature type="compositionally biased region" description="Low complexity" evidence="13">
    <location>
        <begin position="821"/>
        <end position="831"/>
    </location>
</feature>
<dbReference type="PRINTS" id="PR00417">
    <property type="entry name" value="PRTPISMRASEI"/>
</dbReference>
<dbReference type="GO" id="GO:0005634">
    <property type="term" value="C:nucleus"/>
    <property type="evidence" value="ECO:0007669"/>
    <property type="project" value="TreeGrafter"/>
</dbReference>
<dbReference type="SUPFAM" id="SSF56712">
    <property type="entry name" value="Prokaryotic type I DNA topoisomerase"/>
    <property type="match status" value="1"/>
</dbReference>
<evidence type="ECO:0000256" key="4">
    <source>
        <dbReference type="ARBA" id="ARBA00022723"/>
    </source>
</evidence>
<comment type="cofactor">
    <cofactor evidence="2">
        <name>Mg(2+)</name>
        <dbReference type="ChEBI" id="CHEBI:18420"/>
    </cofactor>
</comment>
<dbReference type="Gene3D" id="2.70.20.10">
    <property type="entry name" value="Topoisomerase I, domain 3"/>
    <property type="match status" value="1"/>
</dbReference>
<dbReference type="Gene3D" id="1.10.460.10">
    <property type="entry name" value="Topoisomerase I, domain 2"/>
    <property type="match status" value="1"/>
</dbReference>
<evidence type="ECO:0000256" key="7">
    <source>
        <dbReference type="ARBA" id="ARBA00022842"/>
    </source>
</evidence>
<dbReference type="Gene3D" id="1.10.290.10">
    <property type="entry name" value="Topoisomerase I, domain 4"/>
    <property type="match status" value="1"/>
</dbReference>
<dbReference type="FunFam" id="1.10.460.10:FF:000003">
    <property type="entry name" value="DNA topoisomerase"/>
    <property type="match status" value="1"/>
</dbReference>
<dbReference type="FunFam" id="1.10.290.10:FF:000001">
    <property type="entry name" value="DNA topoisomerase"/>
    <property type="match status" value="1"/>
</dbReference>
<dbReference type="InterPro" id="IPR034144">
    <property type="entry name" value="TOPRIM_TopoIII"/>
</dbReference>
<evidence type="ECO:0000256" key="3">
    <source>
        <dbReference type="ARBA" id="ARBA00009446"/>
    </source>
</evidence>
<dbReference type="InterPro" id="IPR013497">
    <property type="entry name" value="Topo_IA_cen"/>
</dbReference>
<evidence type="ECO:0000313" key="16">
    <source>
        <dbReference type="EMBL" id="JAT23347.1"/>
    </source>
</evidence>
<dbReference type="GO" id="GO:0031422">
    <property type="term" value="C:RecQ family helicase-topoisomerase III complex"/>
    <property type="evidence" value="ECO:0007669"/>
    <property type="project" value="TreeGrafter"/>
</dbReference>
<dbReference type="SMART" id="SM00493">
    <property type="entry name" value="TOPRIM"/>
    <property type="match status" value="1"/>
</dbReference>
<comment type="function">
    <text evidence="11">Releases the supercoiling and torsional tension of DNA introduced during the DNA replication and transcription by transiently cleaving and rejoining one strand of the DNA duplex. Introduces a single-strand break via transesterification at a target site in duplex DNA. The scissile phosphodiester is attacked by the catalytic tyrosine of the enzyme, resulting in the formation of a DNA-(5'-phosphotyrosyl)-enzyme intermediate and the expulsion of a 3'-OH DNA strand. The free DNA strand than undergoes passage around the unbroken strand thus removing DNA supercoils. Finally, in the religation step, the DNA 3'-OH attacks the covalent intermediate to expel the active-site tyrosine and restore the DNA phosphodiester backbone. Weakly relaxes negative supercoils and displays a distinct preference for binding single-stranded DNA.</text>
</comment>
<dbReference type="InterPro" id="IPR013826">
    <property type="entry name" value="Topo_IA_cen_sub3"/>
</dbReference>
<dbReference type="InterPro" id="IPR013825">
    <property type="entry name" value="Topo_IA_cen_sub2"/>
</dbReference>
<dbReference type="Gene3D" id="3.40.50.140">
    <property type="match status" value="1"/>
</dbReference>
<dbReference type="FunFam" id="3.40.50.140:FF:000003">
    <property type="entry name" value="DNA topoisomerase"/>
    <property type="match status" value="1"/>
</dbReference>
<evidence type="ECO:0000259" key="14">
    <source>
        <dbReference type="PROSITE" id="PS50880"/>
    </source>
</evidence>
<dbReference type="InterPro" id="IPR006171">
    <property type="entry name" value="TOPRIM_dom"/>
</dbReference>
<keyword evidence="5" id="KW-0863">Zinc-finger</keyword>
<dbReference type="PROSITE" id="PS52039">
    <property type="entry name" value="TOPO_IA_2"/>
    <property type="match status" value="1"/>
</dbReference>
<dbReference type="PANTHER" id="PTHR11390:SF21">
    <property type="entry name" value="DNA TOPOISOMERASE 3-ALPHA"/>
    <property type="match status" value="1"/>
</dbReference>
<feature type="non-terminal residue" evidence="16">
    <location>
        <position position="890"/>
    </location>
</feature>
<dbReference type="GO" id="GO:0006281">
    <property type="term" value="P:DNA repair"/>
    <property type="evidence" value="ECO:0007669"/>
    <property type="project" value="TreeGrafter"/>
</dbReference>
<dbReference type="GO" id="GO:0006265">
    <property type="term" value="P:DNA topological change"/>
    <property type="evidence" value="ECO:0007669"/>
    <property type="project" value="InterPro"/>
</dbReference>
<feature type="region of interest" description="Disordered" evidence="13">
    <location>
        <begin position="801"/>
        <end position="890"/>
    </location>
</feature>
<dbReference type="EMBL" id="GEBQ01016630">
    <property type="protein sequence ID" value="JAT23347.1"/>
    <property type="molecule type" value="Transcribed_RNA"/>
</dbReference>
<evidence type="ECO:0000256" key="12">
    <source>
        <dbReference type="RuleBase" id="RU362092"/>
    </source>
</evidence>
<comment type="similarity">
    <text evidence="3 12">Belongs to the type IA topoisomerase family.</text>
</comment>
<proteinExistence type="inferred from homology"/>
<dbReference type="InterPro" id="IPR013824">
    <property type="entry name" value="Topo_IA_cen_sub1"/>
</dbReference>
<sequence>MSRSFGINPTDLCKRIVTLLLIRNAYFTVASRGSFKSFCTKPGYRETDSMNVLNVAEKNDVAKHLAGYLSGGNSRRREGFSKYNKIYEFECQVRGQRRKMIMTSVSGHLLNFEFVGTYKKWHSCRPGDLFEAMVQKFCPPDYEPIKRTLEREVRSCDTLIIWTDCDREGENIGFEIISVCTAVKPNLQIYRAQFSEITAQSAQRAIQNLGRPNELINKAVDVRSELDLRIGAAFTRFQTLRLQRVFPETLSNNIISYGSCQFPTLGFVVERYKAIERFIPEPFWKIKVSHDVDEVKVDFAWSRVRLFDEDVCRALYERCLEDPTATVVSVSNKPKSKWRPLPLDTVEFEKLASRKLRLNAKEAMATAEKLYTKGFISYPRTETNIFPKELNLVSLVEMQTANRHWGDFATRVLQDGPNPRQGKKSDQAHPPIHPTKAAHDLQGNEAKVYEFVVRHFLACVSKDAQGHETIVEIDVNGEKFVGSGLMILARNYLDVYPYESWSDRQMHVYQQGQTFRPTALEMVDGETAPPKLLTEADLIALMEKHGIGTDATHADHIDKIKSRQYVGLENNIYFVPGHLGIGLVDGYDSMGFNMSKPHLRAELEADLVRISRGEKDAQIVLSEQIAKYKEVFRLASEQAEKIDAALAQYFNTRPVAVTAEQITHNAPPAVTKCKRCRCDVVVKQRQQNGSFYLSCQGFPQCRCSIWLPSAVVGVEVADTTCPECGPEVKQLKMSFQPGAMGQYYPTHHVGCLYGCDTQLLDMLGVQSLASVFQERSTPQDDQSNVSSSGYSSLSSTFQIRSSIEDRSGSRSNSRPSVAVVQPQRNFFNNNPPQRPPTNPRTQFQNSFLDNNSDDEYNQRPTYNNNDNDNNRQSTNNSNNRQSWTMNTNTN</sequence>
<keyword evidence="8 12" id="KW-0799">Topoisomerase</keyword>
<dbReference type="GO" id="GO:0006310">
    <property type="term" value="P:DNA recombination"/>
    <property type="evidence" value="ECO:0007669"/>
    <property type="project" value="TreeGrafter"/>
</dbReference>
<dbReference type="PROSITE" id="PS50880">
    <property type="entry name" value="TOPRIM"/>
    <property type="match status" value="1"/>
</dbReference>
<dbReference type="InterPro" id="IPR023405">
    <property type="entry name" value="Topo_IA_core_domain"/>
</dbReference>
<protein>
    <recommendedName>
        <fullName evidence="12">DNA topoisomerase</fullName>
        <ecNumber evidence="12">5.6.2.1</ecNumber>
    </recommendedName>
</protein>
<organism evidence="16">
    <name type="scientific">Graphocephala atropunctata</name>
    <dbReference type="NCBI Taxonomy" id="36148"/>
    <lineage>
        <taxon>Eukaryota</taxon>
        <taxon>Metazoa</taxon>
        <taxon>Ecdysozoa</taxon>
        <taxon>Arthropoda</taxon>
        <taxon>Hexapoda</taxon>
        <taxon>Insecta</taxon>
        <taxon>Pterygota</taxon>
        <taxon>Neoptera</taxon>
        <taxon>Paraneoptera</taxon>
        <taxon>Hemiptera</taxon>
        <taxon>Auchenorrhyncha</taxon>
        <taxon>Membracoidea</taxon>
        <taxon>Cicadellidae</taxon>
        <taxon>Cicadellinae</taxon>
        <taxon>Cicadellini</taxon>
        <taxon>Graphocephala</taxon>
    </lineage>
</organism>
<reference evidence="16" key="1">
    <citation type="submission" date="2015-11" db="EMBL/GenBank/DDBJ databases">
        <title>De novo transcriptome assembly of four potential Pierce s Disease insect vectors from Arizona vineyards.</title>
        <authorList>
            <person name="Tassone E.E."/>
        </authorList>
    </citation>
    <scope>NUCLEOTIDE SEQUENCE</scope>
</reference>
<name>A0A1B6LI45_9HEMI</name>
<dbReference type="PROSITE" id="PS00396">
    <property type="entry name" value="TOPO_IA_1"/>
    <property type="match status" value="1"/>
</dbReference>
<evidence type="ECO:0000256" key="8">
    <source>
        <dbReference type="ARBA" id="ARBA00023029"/>
    </source>
</evidence>
<dbReference type="SMART" id="SM00437">
    <property type="entry name" value="TOP1Ac"/>
    <property type="match status" value="1"/>
</dbReference>
<dbReference type="FunFam" id="2.70.20.10:FF:000004">
    <property type="entry name" value="DNA topoisomerase"/>
    <property type="match status" value="1"/>
</dbReference>
<feature type="domain" description="Topo IA-type catalytic" evidence="15">
    <location>
        <begin position="213"/>
        <end position="632"/>
    </location>
</feature>
<evidence type="ECO:0000256" key="1">
    <source>
        <dbReference type="ARBA" id="ARBA00000213"/>
    </source>
</evidence>
<feature type="region of interest" description="Disordered" evidence="13">
    <location>
        <begin position="412"/>
        <end position="439"/>
    </location>
</feature>
<evidence type="ECO:0000256" key="10">
    <source>
        <dbReference type="ARBA" id="ARBA00023235"/>
    </source>
</evidence>
<dbReference type="SMART" id="SM00436">
    <property type="entry name" value="TOP1Bc"/>
    <property type="match status" value="1"/>
</dbReference>
<gene>
    <name evidence="16" type="ORF">g.16357</name>
</gene>
<feature type="compositionally biased region" description="Low complexity" evidence="13">
    <location>
        <begin position="858"/>
        <end position="879"/>
    </location>
</feature>
<dbReference type="Pfam" id="PF01131">
    <property type="entry name" value="Topoisom_bac"/>
    <property type="match status" value="1"/>
</dbReference>